<organism evidence="1 2">
    <name type="scientific">Striga asiatica</name>
    <name type="common">Asiatic witchweed</name>
    <name type="synonym">Buchnera asiatica</name>
    <dbReference type="NCBI Taxonomy" id="4170"/>
    <lineage>
        <taxon>Eukaryota</taxon>
        <taxon>Viridiplantae</taxon>
        <taxon>Streptophyta</taxon>
        <taxon>Embryophyta</taxon>
        <taxon>Tracheophyta</taxon>
        <taxon>Spermatophyta</taxon>
        <taxon>Magnoliopsida</taxon>
        <taxon>eudicotyledons</taxon>
        <taxon>Gunneridae</taxon>
        <taxon>Pentapetalae</taxon>
        <taxon>asterids</taxon>
        <taxon>lamiids</taxon>
        <taxon>Lamiales</taxon>
        <taxon>Orobanchaceae</taxon>
        <taxon>Buchnereae</taxon>
        <taxon>Striga</taxon>
    </lineage>
</organism>
<accession>A0A5A7QZM5</accession>
<dbReference type="AlphaFoldDB" id="A0A5A7QZM5"/>
<comment type="caution">
    <text evidence="1">The sequence shown here is derived from an EMBL/GenBank/DDBJ whole genome shotgun (WGS) entry which is preliminary data.</text>
</comment>
<gene>
    <name evidence="1" type="ORF">STAS_26703</name>
</gene>
<dbReference type="EMBL" id="BKCP01008626">
    <property type="protein sequence ID" value="GER49461.1"/>
    <property type="molecule type" value="Genomic_DNA"/>
</dbReference>
<evidence type="ECO:0000313" key="2">
    <source>
        <dbReference type="Proteomes" id="UP000325081"/>
    </source>
</evidence>
<reference evidence="2" key="1">
    <citation type="journal article" date="2019" name="Curr. Biol.">
        <title>Genome Sequence of Striga asiatica Provides Insight into the Evolution of Plant Parasitism.</title>
        <authorList>
            <person name="Yoshida S."/>
            <person name="Kim S."/>
            <person name="Wafula E.K."/>
            <person name="Tanskanen J."/>
            <person name="Kim Y.M."/>
            <person name="Honaas L."/>
            <person name="Yang Z."/>
            <person name="Spallek T."/>
            <person name="Conn C.E."/>
            <person name="Ichihashi Y."/>
            <person name="Cheong K."/>
            <person name="Cui S."/>
            <person name="Der J.P."/>
            <person name="Gundlach H."/>
            <person name="Jiao Y."/>
            <person name="Hori C."/>
            <person name="Ishida J.K."/>
            <person name="Kasahara H."/>
            <person name="Kiba T."/>
            <person name="Kim M.S."/>
            <person name="Koo N."/>
            <person name="Laohavisit A."/>
            <person name="Lee Y.H."/>
            <person name="Lumba S."/>
            <person name="McCourt P."/>
            <person name="Mortimer J.C."/>
            <person name="Mutuku J.M."/>
            <person name="Nomura T."/>
            <person name="Sasaki-Sekimoto Y."/>
            <person name="Seto Y."/>
            <person name="Wang Y."/>
            <person name="Wakatake T."/>
            <person name="Sakakibara H."/>
            <person name="Demura T."/>
            <person name="Yamaguchi S."/>
            <person name="Yoneyama K."/>
            <person name="Manabe R.I."/>
            <person name="Nelson D.C."/>
            <person name="Schulman A.H."/>
            <person name="Timko M.P."/>
            <person name="dePamphilis C.W."/>
            <person name="Choi D."/>
            <person name="Shirasu K."/>
        </authorList>
    </citation>
    <scope>NUCLEOTIDE SEQUENCE [LARGE SCALE GENOMIC DNA]</scope>
    <source>
        <strain evidence="2">cv. UVA1</strain>
    </source>
</reference>
<evidence type="ECO:0000313" key="1">
    <source>
        <dbReference type="EMBL" id="GER49461.1"/>
    </source>
</evidence>
<sequence>MWSPPSFQSLLNTPIVRNPMVINQSGVNNAHFPSFQTHGNTSLSSNQIPISTPMVPSQICGNTTGINNQNQVTTKRLKKRVKDVQTSSGKKDWGVEEEEALTNAWLNVSLDPIVGNKYHVPLSSLHPRSLWQQGVEISQFY</sequence>
<keyword evidence="2" id="KW-1185">Reference proteome</keyword>
<name>A0A5A7QZM5_STRAF</name>
<protein>
    <submittedName>
        <fullName evidence="1">Ferredoxin--NADP reductase</fullName>
    </submittedName>
</protein>
<dbReference type="Proteomes" id="UP000325081">
    <property type="component" value="Unassembled WGS sequence"/>
</dbReference>
<proteinExistence type="predicted"/>